<evidence type="ECO:0000313" key="2">
    <source>
        <dbReference type="Proteomes" id="UP000639419"/>
    </source>
</evidence>
<name>A0ABX2L0V6_9PROT</name>
<comment type="caution">
    <text evidence="1">The sequence shown here is derived from an EMBL/GenBank/DDBJ whole genome shotgun (WGS) entry which is preliminary data.</text>
</comment>
<dbReference type="Pfam" id="PF13692">
    <property type="entry name" value="Glyco_trans_1_4"/>
    <property type="match status" value="1"/>
</dbReference>
<evidence type="ECO:0000313" key="1">
    <source>
        <dbReference type="EMBL" id="NUB21970.1"/>
    </source>
</evidence>
<keyword evidence="2" id="KW-1185">Reference proteome</keyword>
<dbReference type="Gene3D" id="3.40.50.2000">
    <property type="entry name" value="Glycogen Phosphorylase B"/>
    <property type="match status" value="2"/>
</dbReference>
<dbReference type="SUPFAM" id="SSF53756">
    <property type="entry name" value="UDP-Glycosyltransferase/glycogen phosphorylase"/>
    <property type="match status" value="1"/>
</dbReference>
<dbReference type="EMBL" id="WHOR01000226">
    <property type="protein sequence ID" value="NUB21970.1"/>
    <property type="molecule type" value="Genomic_DNA"/>
</dbReference>
<protein>
    <submittedName>
        <fullName evidence="1">Glycosyltransferase</fullName>
    </submittedName>
</protein>
<dbReference type="CDD" id="cd03801">
    <property type="entry name" value="GT4_PimA-like"/>
    <property type="match status" value="1"/>
</dbReference>
<dbReference type="PANTHER" id="PTHR12526:SF635">
    <property type="entry name" value="GLYCOSYL TRANSFERASE GROUP 1"/>
    <property type="match status" value="1"/>
</dbReference>
<proteinExistence type="predicted"/>
<reference evidence="1 2" key="1">
    <citation type="submission" date="2019-10" db="EMBL/GenBank/DDBJ databases">
        <title>Genome sequence of Azospirillum formosense CC-Nfb-7.</title>
        <authorList>
            <person name="Ambrosini A."/>
            <person name="Sant'Anna F.H."/>
            <person name="Cassan F.D."/>
            <person name="Souza E.M."/>
            <person name="Passaglia L.M.P."/>
        </authorList>
    </citation>
    <scope>NUCLEOTIDE SEQUENCE [LARGE SCALE GENOMIC DNA]</scope>
    <source>
        <strain evidence="1 2">CC-NFb-7</strain>
    </source>
</reference>
<gene>
    <name evidence="1" type="ORF">GBZ26_22625</name>
</gene>
<dbReference type="PANTHER" id="PTHR12526">
    <property type="entry name" value="GLYCOSYLTRANSFERASE"/>
    <property type="match status" value="1"/>
</dbReference>
<organism evidence="1 2">
    <name type="scientific">Azospirillum formosense</name>
    <dbReference type="NCBI Taxonomy" id="861533"/>
    <lineage>
        <taxon>Bacteria</taxon>
        <taxon>Pseudomonadati</taxon>
        <taxon>Pseudomonadota</taxon>
        <taxon>Alphaproteobacteria</taxon>
        <taxon>Rhodospirillales</taxon>
        <taxon>Azospirillaceae</taxon>
        <taxon>Azospirillum</taxon>
    </lineage>
</organism>
<accession>A0ABX2L0V6</accession>
<sequence>MRILLLSRYSPRGPSSRLRHYQFLPALAEAGISVAVAPLLPDSYLEALYAGRARPLRSIALAYAARVRQMAAAKSYDLLWIEKELLPWFPYGMERWILNSAPPYVVDFDDAWFHHYDRSRWPLVRRLLGHKLDTLMRHAALVTVGNDYLAERAEAAGTRSVVILPTVVDLVRYPIAPQRVGTPPTVGWIGSPITDHYLSLVERPLKELVMGNVARLCLVGATPAALGALPAERHDWREDTETGHIAAFDIGIMPLADTPWERGKCGYKLIQYMACGKPVVASPVGINRDIVEHGVNGFLAETPEEWAGALRRLAADPDLCRRLGAAGRAKVERHYSLTGTVPRLIEILRQAAGRRPERTDAS</sequence>
<dbReference type="Proteomes" id="UP000639419">
    <property type="component" value="Unassembled WGS sequence"/>
</dbReference>